<dbReference type="EMBL" id="LCED01000033">
    <property type="protein sequence ID" value="KKS65770.1"/>
    <property type="molecule type" value="Genomic_DNA"/>
</dbReference>
<sequence length="141" mass="16564">MDTDSDGPEYKKSEKIVRIENNNSRDSCCFMKYFLGGVMIGVPFTGCPKYHKEKELTGHDIEDVMVLREGELTMEHDTRKYYVCLVIRTKENKYYPLIIAEQGDTVEWNDEAQELKVIRCDKDILTLKRDFAREEREKNLA</sequence>
<gene>
    <name evidence="1" type="ORF">UV35_C0033G0004</name>
</gene>
<organism evidence="1 2">
    <name type="scientific">candidate division WWE3 bacterium GW2011_GWB1_42_6</name>
    <dbReference type="NCBI Taxonomy" id="1619115"/>
    <lineage>
        <taxon>Bacteria</taxon>
        <taxon>Katanobacteria</taxon>
    </lineage>
</organism>
<proteinExistence type="predicted"/>
<name>A0A0G1AXB2_UNCKA</name>
<dbReference type="Proteomes" id="UP000033848">
    <property type="component" value="Unassembled WGS sequence"/>
</dbReference>
<evidence type="ECO:0000313" key="1">
    <source>
        <dbReference type="EMBL" id="KKS65770.1"/>
    </source>
</evidence>
<evidence type="ECO:0000313" key="2">
    <source>
        <dbReference type="Proteomes" id="UP000033848"/>
    </source>
</evidence>
<reference evidence="1 2" key="1">
    <citation type="journal article" date="2015" name="Nature">
        <title>rRNA introns, odd ribosomes, and small enigmatic genomes across a large radiation of phyla.</title>
        <authorList>
            <person name="Brown C.T."/>
            <person name="Hug L.A."/>
            <person name="Thomas B.C."/>
            <person name="Sharon I."/>
            <person name="Castelle C.J."/>
            <person name="Singh A."/>
            <person name="Wilkins M.J."/>
            <person name="Williams K.H."/>
            <person name="Banfield J.F."/>
        </authorList>
    </citation>
    <scope>NUCLEOTIDE SEQUENCE [LARGE SCALE GENOMIC DNA]</scope>
</reference>
<comment type="caution">
    <text evidence="1">The sequence shown here is derived from an EMBL/GenBank/DDBJ whole genome shotgun (WGS) entry which is preliminary data.</text>
</comment>
<protein>
    <submittedName>
        <fullName evidence="1">Uncharacterized protein</fullName>
    </submittedName>
</protein>
<dbReference type="AlphaFoldDB" id="A0A0G1AXB2"/>
<accession>A0A0G1AXB2</accession>